<evidence type="ECO:0000313" key="3">
    <source>
        <dbReference type="Proteomes" id="UP000320672"/>
    </source>
</evidence>
<dbReference type="PANTHER" id="PTHR36508">
    <property type="entry name" value="PROTEIN SLYX"/>
    <property type="match status" value="1"/>
</dbReference>
<keyword evidence="3" id="KW-1185">Reference proteome</keyword>
<sequence>MSDLDLRITELEMQLAHQQRISEQLNEVLTTQSMEVIKLTRVVQRLENQFRELRETPRGETDMLDEKPPHY</sequence>
<dbReference type="Pfam" id="PF04102">
    <property type="entry name" value="SlyX"/>
    <property type="match status" value="1"/>
</dbReference>
<reference evidence="2 3" key="1">
    <citation type="submission" date="2019-02" db="EMBL/GenBank/DDBJ databases">
        <title>Deep-cultivation of Planctomycetes and their phenomic and genomic characterization uncovers novel biology.</title>
        <authorList>
            <person name="Wiegand S."/>
            <person name="Jogler M."/>
            <person name="Boedeker C."/>
            <person name="Pinto D."/>
            <person name="Vollmers J."/>
            <person name="Rivas-Marin E."/>
            <person name="Kohn T."/>
            <person name="Peeters S.H."/>
            <person name="Heuer A."/>
            <person name="Rast P."/>
            <person name="Oberbeckmann S."/>
            <person name="Bunk B."/>
            <person name="Jeske O."/>
            <person name="Meyerdierks A."/>
            <person name="Storesund J.E."/>
            <person name="Kallscheuer N."/>
            <person name="Luecker S."/>
            <person name="Lage O.M."/>
            <person name="Pohl T."/>
            <person name="Merkel B.J."/>
            <person name="Hornburger P."/>
            <person name="Mueller R.-W."/>
            <person name="Bruemmer F."/>
            <person name="Labrenz M."/>
            <person name="Spormann A.M."/>
            <person name="Op den Camp H."/>
            <person name="Overmann J."/>
            <person name="Amann R."/>
            <person name="Jetten M.S.M."/>
            <person name="Mascher T."/>
            <person name="Medema M.H."/>
            <person name="Devos D.P."/>
            <person name="Kaster A.-K."/>
            <person name="Ovreas L."/>
            <person name="Rohde M."/>
            <person name="Galperin M.Y."/>
            <person name="Jogler C."/>
        </authorList>
    </citation>
    <scope>NUCLEOTIDE SEQUENCE [LARGE SCALE GENOMIC DNA]</scope>
    <source>
        <strain evidence="2 3">FF011L</strain>
    </source>
</reference>
<protein>
    <recommendedName>
        <fullName evidence="4">Protein SlyX</fullName>
    </recommendedName>
</protein>
<accession>A0A517MAP7</accession>
<dbReference type="InterPro" id="IPR007236">
    <property type="entry name" value="SlyX"/>
</dbReference>
<dbReference type="EMBL" id="CP036262">
    <property type="protein sequence ID" value="QDS91954.1"/>
    <property type="molecule type" value="Genomic_DNA"/>
</dbReference>
<dbReference type="PANTHER" id="PTHR36508:SF1">
    <property type="entry name" value="PROTEIN SLYX"/>
    <property type="match status" value="1"/>
</dbReference>
<dbReference type="AlphaFoldDB" id="A0A517MAP7"/>
<organism evidence="2 3">
    <name type="scientific">Roseimaritima multifibrata</name>
    <dbReference type="NCBI Taxonomy" id="1930274"/>
    <lineage>
        <taxon>Bacteria</taxon>
        <taxon>Pseudomonadati</taxon>
        <taxon>Planctomycetota</taxon>
        <taxon>Planctomycetia</taxon>
        <taxon>Pirellulales</taxon>
        <taxon>Pirellulaceae</taxon>
        <taxon>Roseimaritima</taxon>
    </lineage>
</organism>
<dbReference type="OrthoDB" id="284584at2"/>
<gene>
    <name evidence="2" type="ORF">FF011L_06900</name>
</gene>
<evidence type="ECO:0000313" key="2">
    <source>
        <dbReference type="EMBL" id="QDS91954.1"/>
    </source>
</evidence>
<evidence type="ECO:0008006" key="4">
    <source>
        <dbReference type="Google" id="ProtNLM"/>
    </source>
</evidence>
<evidence type="ECO:0000256" key="1">
    <source>
        <dbReference type="SAM" id="Coils"/>
    </source>
</evidence>
<proteinExistence type="predicted"/>
<dbReference type="RefSeq" id="WP_145350124.1">
    <property type="nucleotide sequence ID" value="NZ_CP036262.1"/>
</dbReference>
<dbReference type="Proteomes" id="UP000320672">
    <property type="component" value="Chromosome"/>
</dbReference>
<keyword evidence="1" id="KW-0175">Coiled coil</keyword>
<name>A0A517MAP7_9BACT</name>
<feature type="coiled-coil region" evidence="1">
    <location>
        <begin position="8"/>
        <end position="56"/>
    </location>
</feature>
<dbReference type="KEGG" id="rml:FF011L_06900"/>